<dbReference type="EMBL" id="LAJX01000029">
    <property type="protein sequence ID" value="KJV07540.1"/>
    <property type="molecule type" value="Genomic_DNA"/>
</dbReference>
<evidence type="ECO:0000313" key="3">
    <source>
        <dbReference type="Proteomes" id="UP000033684"/>
    </source>
</evidence>
<keyword evidence="3" id="KW-1185">Reference proteome</keyword>
<evidence type="ECO:0000313" key="2">
    <source>
        <dbReference type="EMBL" id="KJV07540.1"/>
    </source>
</evidence>
<comment type="caution">
    <text evidence="2">The sequence shown here is derived from an EMBL/GenBank/DDBJ whole genome shotgun (WGS) entry which is preliminary data.</text>
</comment>
<protein>
    <submittedName>
        <fullName evidence="2">Uncharacterized protein</fullName>
    </submittedName>
</protein>
<reference evidence="2 3" key="2">
    <citation type="journal article" date="2016" name="Microb. Ecol.">
        <title>Genome Characteristics of a Novel Type I Methanotroph (Sn10-6) Isolated from a Flooded Indian Rice Field.</title>
        <authorList>
            <person name="Rahalkar M.C."/>
            <person name="Pandit P.S."/>
            <person name="Dhakephalkar P.K."/>
            <person name="Pore S."/>
            <person name="Arora P."/>
            <person name="Kapse N."/>
        </authorList>
    </citation>
    <scope>NUCLEOTIDE SEQUENCE [LARGE SCALE GENOMIC DNA]</scope>
    <source>
        <strain evidence="2 3">Sn10-6</strain>
    </source>
</reference>
<keyword evidence="1" id="KW-1133">Transmembrane helix</keyword>
<feature type="transmembrane region" description="Helical" evidence="1">
    <location>
        <begin position="76"/>
        <end position="95"/>
    </location>
</feature>
<keyword evidence="1" id="KW-0812">Transmembrane</keyword>
<sequence length="608" mass="68361">MQARRIGAPNSVATLAFIASYCSLLIWGLNQPVRHSDVIAPSAIELALYMGWLPSGVVALVVYWILAWLNYVLPRMAYCIVSGLVILSLLTFPVGNQVYQSTYSEKALYQQALVQAALIPPETLSNYFESGSREIRKRAFLEQYAQRTVSSSFSAEDLLVIETLLREALTVSSENSGVVQPLFRDWLLATLSQWSIMQLIQDWPSTWLLPVLFSEPGLKQLQSLSLSSDDLNAIAQAIESSPPSLITIKAAVWYALRNWQPGNLADLLIRCSRLSSYQHIQCGRAVLDLIASNTTQLMPKQAFNQRDKTVLAEHIHHYAKNTLEFPVAELQFWRNWLIQDALLTQSVTQIFTDWPGHVTLELLATEATLNILQTRFDWHEQANTLRQHLSAWVATMTASMQASPTELYSHVLPWLEQVLKIPSADALLLAVQQCQQVSVPERRLECLRYLFNTLLQRNDYAVLRIADDPTYYNALNTLQAAANQMSALTSHQGLLFDAVRAVYQVRQQSVRQGSVSALLASAKQVDEQYSAQSQDYRMQALFWIVDKRAQISLSAQDKRAATDMLVTILPLLRQRSEQARHSTEAAIALGTSATNAYQQALALKAKFY</sequence>
<reference evidence="3" key="1">
    <citation type="submission" date="2015-03" db="EMBL/GenBank/DDBJ databases">
        <title>Draft genome sequence of a novel methanotroph (Sn10-6) isolated from flooded ricefield rhizosphere in India.</title>
        <authorList>
            <person name="Pandit P.S."/>
            <person name="Pore S.D."/>
            <person name="Arora P."/>
            <person name="Kapse N.G."/>
            <person name="Dhakephalkar P.K."/>
            <person name="Rahalkar M.C."/>
        </authorList>
    </citation>
    <scope>NUCLEOTIDE SEQUENCE [LARGE SCALE GENOMIC DNA]</scope>
    <source>
        <strain evidence="3">Sn10-6</strain>
    </source>
</reference>
<keyword evidence="1" id="KW-0472">Membrane</keyword>
<dbReference type="Proteomes" id="UP000033684">
    <property type="component" value="Unassembled WGS sequence"/>
</dbReference>
<accession>A0A0F3ILB2</accession>
<organism evidence="2 3">
    <name type="scientific">Methylocucumis oryzae</name>
    <dbReference type="NCBI Taxonomy" id="1632867"/>
    <lineage>
        <taxon>Bacteria</taxon>
        <taxon>Pseudomonadati</taxon>
        <taxon>Pseudomonadota</taxon>
        <taxon>Gammaproteobacteria</taxon>
        <taxon>Methylococcales</taxon>
        <taxon>Methylococcaceae</taxon>
        <taxon>Methylocucumis</taxon>
    </lineage>
</organism>
<feature type="transmembrane region" description="Helical" evidence="1">
    <location>
        <begin position="49"/>
        <end position="69"/>
    </location>
</feature>
<proteinExistence type="predicted"/>
<feature type="transmembrane region" description="Helical" evidence="1">
    <location>
        <begin position="12"/>
        <end position="29"/>
    </location>
</feature>
<dbReference type="RefSeq" id="WP_045778258.1">
    <property type="nucleotide sequence ID" value="NZ_LAJX01000029.1"/>
</dbReference>
<dbReference type="AlphaFoldDB" id="A0A0F3ILB2"/>
<evidence type="ECO:0000256" key="1">
    <source>
        <dbReference type="SAM" id="Phobius"/>
    </source>
</evidence>
<gene>
    <name evidence="2" type="ORF">VZ94_04085</name>
</gene>
<name>A0A0F3ILB2_9GAMM</name>